<dbReference type="Pfam" id="PF00732">
    <property type="entry name" value="GMC_oxred_N"/>
    <property type="match status" value="1"/>
</dbReference>
<proteinExistence type="inferred from homology"/>
<comment type="similarity">
    <text evidence="2">Belongs to the GMC oxidoreductase family.</text>
</comment>
<dbReference type="AlphaFoldDB" id="A0A6P2HRW9"/>
<name>A0A6P2HRW9_BURL3</name>
<dbReference type="InterPro" id="IPR000172">
    <property type="entry name" value="GMC_OxRdtase_N"/>
</dbReference>
<feature type="binding site" evidence="6">
    <location>
        <position position="502"/>
    </location>
    <ligand>
        <name>FAD</name>
        <dbReference type="ChEBI" id="CHEBI:57692"/>
    </ligand>
</feature>
<dbReference type="Pfam" id="PF05199">
    <property type="entry name" value="GMC_oxred_C"/>
    <property type="match status" value="1"/>
</dbReference>
<evidence type="ECO:0000256" key="4">
    <source>
        <dbReference type="ARBA" id="ARBA00022827"/>
    </source>
</evidence>
<gene>
    <name evidence="8" type="ORF">BLA6863_00760</name>
</gene>
<evidence type="ECO:0000313" key="8">
    <source>
        <dbReference type="EMBL" id="VWB19721.1"/>
    </source>
</evidence>
<evidence type="ECO:0000256" key="1">
    <source>
        <dbReference type="ARBA" id="ARBA00001974"/>
    </source>
</evidence>
<keyword evidence="3" id="KW-0285">Flavoprotein</keyword>
<dbReference type="GO" id="GO:0016614">
    <property type="term" value="F:oxidoreductase activity, acting on CH-OH group of donors"/>
    <property type="evidence" value="ECO:0007669"/>
    <property type="project" value="InterPro"/>
</dbReference>
<evidence type="ECO:0000256" key="5">
    <source>
        <dbReference type="ARBA" id="ARBA00023027"/>
    </source>
</evidence>
<dbReference type="GO" id="GO:0050660">
    <property type="term" value="F:flavin adenine dinucleotide binding"/>
    <property type="evidence" value="ECO:0007669"/>
    <property type="project" value="InterPro"/>
</dbReference>
<sequence>MEMYDYIVVGAGSAGCPVASRLSEDPQNRVLLIEAGGPADNFWIRSPAGMGRLFLEKRYNWSYFTEAGPQIHDRKIYWPRGRTMGGTSAVNGMVYIRGNPLDYERWKSLGNDGWGWEDVLPYFKRSESNARGASEHHGADGPLRVSDPVTRSPAIEDFIRAADSIGIPHIKDLNAPPYEGVDFQQHTIRDGRRETSFNAFIEPHLQRRNLTVLGNARVLRVVMQGNVATGIEILQNGERRIIEAAREIVISAGSLNSPHLLMLSGIGDGAKLQTKGIDTRVDLPGVGQNLQDHWFAPMIWKVTPGSSYNQRLSGLRKYVEGARYLLTRTGVLAISASQGAAFVRSSADLGQPDLQLVLRPLSYTFHPKGAVIVDRFPGLSAGVVLLNPASRGWVDLASPDPLEAPVFQPNYLAAPDDAIRTLRGVRRMREIMAARPMAERVVEEISPGPGATTDERLLEHLKTIGNCGWHQVGTCKMGVDAMAVVDPRLRVHGVQRLRVADGAIMPTINAGNTNAPCIMIGEKAAAMIREDALPRRETSGTHTR</sequence>
<keyword evidence="4 6" id="KW-0274">FAD</keyword>
<feature type="binding site" evidence="6">
    <location>
        <begin position="91"/>
        <end position="94"/>
    </location>
    <ligand>
        <name>FAD</name>
        <dbReference type="ChEBI" id="CHEBI:57692"/>
    </ligand>
</feature>
<evidence type="ECO:0000256" key="6">
    <source>
        <dbReference type="PIRSR" id="PIRSR000137-2"/>
    </source>
</evidence>
<evidence type="ECO:0000256" key="3">
    <source>
        <dbReference type="ARBA" id="ARBA00022630"/>
    </source>
</evidence>
<dbReference type="Gene3D" id="3.50.50.60">
    <property type="entry name" value="FAD/NAD(P)-binding domain"/>
    <property type="match status" value="1"/>
</dbReference>
<keyword evidence="5" id="KW-0520">NAD</keyword>
<evidence type="ECO:0000259" key="7">
    <source>
        <dbReference type="PROSITE" id="PS00624"/>
    </source>
</evidence>
<dbReference type="RefSeq" id="WP_174937633.1">
    <property type="nucleotide sequence ID" value="NZ_CABVPY010000003.1"/>
</dbReference>
<dbReference type="PIRSF" id="PIRSF000137">
    <property type="entry name" value="Alcohol_oxidase"/>
    <property type="match status" value="1"/>
</dbReference>
<dbReference type="InterPro" id="IPR012132">
    <property type="entry name" value="GMC_OxRdtase"/>
</dbReference>
<accession>A0A6P2HRW9</accession>
<dbReference type="PANTHER" id="PTHR11552">
    <property type="entry name" value="GLUCOSE-METHANOL-CHOLINE GMC OXIDOREDUCTASE"/>
    <property type="match status" value="1"/>
</dbReference>
<dbReference type="PROSITE" id="PS00624">
    <property type="entry name" value="GMC_OXRED_2"/>
    <property type="match status" value="1"/>
</dbReference>
<evidence type="ECO:0000313" key="9">
    <source>
        <dbReference type="Proteomes" id="UP000494170"/>
    </source>
</evidence>
<comment type="cofactor">
    <cofactor evidence="1 6">
        <name>FAD</name>
        <dbReference type="ChEBI" id="CHEBI:57692"/>
    </cofactor>
</comment>
<dbReference type="Gene3D" id="3.30.560.10">
    <property type="entry name" value="Glucose Oxidase, domain 3"/>
    <property type="match status" value="1"/>
</dbReference>
<dbReference type="SUPFAM" id="SSF54373">
    <property type="entry name" value="FAD-linked reductases, C-terminal domain"/>
    <property type="match status" value="1"/>
</dbReference>
<dbReference type="EMBL" id="CABVPY010000003">
    <property type="protein sequence ID" value="VWB19721.1"/>
    <property type="molecule type" value="Genomic_DNA"/>
</dbReference>
<organism evidence="8 9">
    <name type="scientific">Burkholderia lata (strain ATCC 17760 / DSM 23089 / LMG 22485 / NCIMB 9086 / R18194 / 383)</name>
    <dbReference type="NCBI Taxonomy" id="482957"/>
    <lineage>
        <taxon>Bacteria</taxon>
        <taxon>Pseudomonadati</taxon>
        <taxon>Pseudomonadota</taxon>
        <taxon>Betaproteobacteria</taxon>
        <taxon>Burkholderiales</taxon>
        <taxon>Burkholderiaceae</taxon>
        <taxon>Burkholderia</taxon>
        <taxon>Burkholderia cepacia complex</taxon>
    </lineage>
</organism>
<dbReference type="SUPFAM" id="SSF51905">
    <property type="entry name" value="FAD/NAD(P)-binding domain"/>
    <property type="match status" value="1"/>
</dbReference>
<dbReference type="InterPro" id="IPR036188">
    <property type="entry name" value="FAD/NAD-bd_sf"/>
</dbReference>
<feature type="binding site" evidence="6">
    <location>
        <position position="218"/>
    </location>
    <ligand>
        <name>FAD</name>
        <dbReference type="ChEBI" id="CHEBI:57692"/>
    </ligand>
</feature>
<protein>
    <submittedName>
        <fullName evidence="8">Choline dehydrogenase</fullName>
    </submittedName>
</protein>
<dbReference type="InterPro" id="IPR007867">
    <property type="entry name" value="GMC_OxRtase_C"/>
</dbReference>
<feature type="domain" description="Glucose-methanol-choline oxidoreductase N-terminal" evidence="7">
    <location>
        <begin position="253"/>
        <end position="267"/>
    </location>
</feature>
<feature type="binding site" evidence="6">
    <location>
        <begin position="469"/>
        <end position="470"/>
    </location>
    <ligand>
        <name>FAD</name>
        <dbReference type="ChEBI" id="CHEBI:57692"/>
    </ligand>
</feature>
<reference evidence="8 9" key="1">
    <citation type="submission" date="2019-09" db="EMBL/GenBank/DDBJ databases">
        <authorList>
            <person name="Depoorter E."/>
        </authorList>
    </citation>
    <scope>NUCLEOTIDE SEQUENCE [LARGE SCALE GENOMIC DNA]</scope>
    <source>
        <strain evidence="8">LMG 6863</strain>
    </source>
</reference>
<evidence type="ECO:0000256" key="2">
    <source>
        <dbReference type="ARBA" id="ARBA00010790"/>
    </source>
</evidence>
<feature type="binding site" evidence="6">
    <location>
        <position position="87"/>
    </location>
    <ligand>
        <name>FAD</name>
        <dbReference type="ChEBI" id="CHEBI:57692"/>
    </ligand>
</feature>
<dbReference type="PANTHER" id="PTHR11552:SF147">
    <property type="entry name" value="CHOLINE DEHYDROGENASE, MITOCHONDRIAL"/>
    <property type="match status" value="1"/>
</dbReference>
<dbReference type="Proteomes" id="UP000494170">
    <property type="component" value="Unassembled WGS sequence"/>
</dbReference>